<accession>A0AAU9D2C6</accession>
<dbReference type="EMBL" id="AP025314">
    <property type="protein sequence ID" value="BDD08539.1"/>
    <property type="molecule type" value="Genomic_DNA"/>
</dbReference>
<keyword evidence="2" id="KW-1185">Reference proteome</keyword>
<reference evidence="1 2" key="1">
    <citation type="submission" date="2021-12" db="EMBL/GenBank/DDBJ databases">
        <title>Genome sequencing of bacteria with rrn-lacking chromosome and rrn-plasmid.</title>
        <authorList>
            <person name="Anda M."/>
            <person name="Iwasaki W."/>
        </authorList>
    </citation>
    <scope>NUCLEOTIDE SEQUENCE [LARGE SCALE GENOMIC DNA]</scope>
    <source>
        <strain evidence="1 2">DSM 100852</strain>
    </source>
</reference>
<name>A0AAU9D2C6_9BACT</name>
<dbReference type="Proteomes" id="UP001348817">
    <property type="component" value="Chromosome"/>
</dbReference>
<gene>
    <name evidence="1" type="ORF">FUAX_09710</name>
</gene>
<organism evidence="1 2">
    <name type="scientific">Fulvitalea axinellae</name>
    <dbReference type="NCBI Taxonomy" id="1182444"/>
    <lineage>
        <taxon>Bacteria</taxon>
        <taxon>Pseudomonadati</taxon>
        <taxon>Bacteroidota</taxon>
        <taxon>Cytophagia</taxon>
        <taxon>Cytophagales</taxon>
        <taxon>Persicobacteraceae</taxon>
        <taxon>Fulvitalea</taxon>
    </lineage>
</organism>
<dbReference type="NCBIfam" id="NF047436">
    <property type="entry name" value="LA_2272_repeat"/>
    <property type="match status" value="2"/>
</dbReference>
<dbReference type="AlphaFoldDB" id="A0AAU9D2C6"/>
<sequence length="167" mass="18302">MSFGFLSTMADHRNVKTNGLRLEIPGIGFLSFMGNGFPNATSPFELNNYSYSEVMNGLNISTGSWCDCNYNGLTIGIVGQYGKLGNGFSLAGGWNIIDKQNGLQLATIANSSYYMNGVQISAFNFAHDGIGVQIGILNNSKKFKGLQLGLWNVNQKRKLPLINWNFE</sequence>
<evidence type="ECO:0008006" key="3">
    <source>
        <dbReference type="Google" id="ProtNLM"/>
    </source>
</evidence>
<dbReference type="InterPro" id="IPR058093">
    <property type="entry name" value="LA_2272-like"/>
</dbReference>
<evidence type="ECO:0000313" key="1">
    <source>
        <dbReference type="EMBL" id="BDD08539.1"/>
    </source>
</evidence>
<protein>
    <recommendedName>
        <fullName evidence="3">PhaC PHA synthase</fullName>
    </recommendedName>
</protein>
<evidence type="ECO:0000313" key="2">
    <source>
        <dbReference type="Proteomes" id="UP001348817"/>
    </source>
</evidence>
<proteinExistence type="predicted"/>
<dbReference type="KEGG" id="fax:FUAX_09710"/>